<comment type="pathway">
    <text evidence="2">Protein modification; protein lipoylation via exogenous pathway; protein N(6)-(lipoyl)lysine from lipoate: step 1/2.</text>
</comment>
<dbReference type="GO" id="GO:0009249">
    <property type="term" value="P:protein lipoylation"/>
    <property type="evidence" value="ECO:0007669"/>
    <property type="project" value="InterPro"/>
</dbReference>
<dbReference type="PANTHER" id="PTHR12561">
    <property type="entry name" value="LIPOATE-PROTEIN LIGASE"/>
    <property type="match status" value="1"/>
</dbReference>
<name>S0KRG7_9ENTE</name>
<evidence type="ECO:0000313" key="9">
    <source>
        <dbReference type="EMBL" id="EOW87356.1"/>
    </source>
</evidence>
<dbReference type="STRING" id="1121865.OMW_00804"/>
<dbReference type="Gene3D" id="3.30.390.50">
    <property type="entry name" value="CO dehydrogenase flavoprotein, C-terminal domain"/>
    <property type="match status" value="1"/>
</dbReference>
<dbReference type="InterPro" id="IPR045864">
    <property type="entry name" value="aa-tRNA-synth_II/BPL/LPL"/>
</dbReference>
<dbReference type="PROSITE" id="PS51733">
    <property type="entry name" value="BPL_LPL_CATALYTIC"/>
    <property type="match status" value="1"/>
</dbReference>
<dbReference type="Proteomes" id="UP000014113">
    <property type="component" value="Unassembled WGS sequence"/>
</dbReference>
<evidence type="ECO:0000256" key="1">
    <source>
        <dbReference type="ARBA" id="ARBA00005085"/>
    </source>
</evidence>
<keyword evidence="4" id="KW-0436">Ligase</keyword>
<sequence>MIFIDANYQQAAQYFALEEYLCMNKRFSDGVFMLWQTRPTVMLGNFQNSFSEIILSQIKADQIDLVRRNTGGGTIYTDEGSLQYSFIVKSASEMIDFKTYMDKIIVALHALGVDVDYNSRNDLALAGKKISGNAQCNKGEYTIHHGSLLYNMDFTKMTKYLNPPKYKIASKGIKSVRDRTGNIQAFLSEQWPIALFRQKLLAEILSDAYQLYALTSADQLAIEQLAQDKFRSWEWTFGKNPPFSMIKAQKFPAGYLEIALNIQKGRIQNCAFRGDFFSYGELDQLEQALVNQPFTYEAVERVLAKQKASQLFYQISNEEILACLFA</sequence>
<proteinExistence type="predicted"/>
<comment type="pathway">
    <text evidence="1">Protein modification; protein lipoylation via exogenous pathway; protein N(6)-(lipoyl)lysine from lipoate: step 2/2.</text>
</comment>
<evidence type="ECO:0000256" key="4">
    <source>
        <dbReference type="ARBA" id="ARBA00022598"/>
    </source>
</evidence>
<evidence type="ECO:0000256" key="5">
    <source>
        <dbReference type="ARBA" id="ARBA00022741"/>
    </source>
</evidence>
<dbReference type="PATRIC" id="fig|1121865.3.peg.793"/>
<dbReference type="GO" id="GO:0005524">
    <property type="term" value="F:ATP binding"/>
    <property type="evidence" value="ECO:0007669"/>
    <property type="project" value="UniProtKB-KW"/>
</dbReference>
<dbReference type="NCBIfam" id="TIGR00545">
    <property type="entry name" value="lipoyltrans"/>
    <property type="match status" value="1"/>
</dbReference>
<evidence type="ECO:0000256" key="2">
    <source>
        <dbReference type="ARBA" id="ARBA00005124"/>
    </source>
</evidence>
<dbReference type="InterPro" id="IPR004143">
    <property type="entry name" value="BPL_LPL_catalytic"/>
</dbReference>
<dbReference type="eggNOG" id="COG0095">
    <property type="taxonomic scope" value="Bacteria"/>
</dbReference>
<evidence type="ECO:0000259" key="8">
    <source>
        <dbReference type="PROSITE" id="PS51733"/>
    </source>
</evidence>
<comment type="catalytic activity">
    <reaction evidence="7">
        <text>L-lysyl-[lipoyl-carrier protein] + (R)-lipoate + ATP = N(6)-[(R)-lipoyl]-L-lysyl-[lipoyl-carrier protein] + AMP + diphosphate + H(+)</text>
        <dbReference type="Rhea" id="RHEA:49288"/>
        <dbReference type="Rhea" id="RHEA-COMP:10500"/>
        <dbReference type="Rhea" id="RHEA-COMP:10502"/>
        <dbReference type="ChEBI" id="CHEBI:15378"/>
        <dbReference type="ChEBI" id="CHEBI:29969"/>
        <dbReference type="ChEBI" id="CHEBI:30616"/>
        <dbReference type="ChEBI" id="CHEBI:33019"/>
        <dbReference type="ChEBI" id="CHEBI:83088"/>
        <dbReference type="ChEBI" id="CHEBI:83099"/>
        <dbReference type="ChEBI" id="CHEBI:456215"/>
        <dbReference type="EC" id="6.3.1.20"/>
    </reaction>
</comment>
<gene>
    <name evidence="9" type="ORF">I568_00400</name>
</gene>
<dbReference type="Pfam" id="PF21948">
    <property type="entry name" value="LplA-B_cat"/>
    <property type="match status" value="1"/>
</dbReference>
<dbReference type="SUPFAM" id="SSF55681">
    <property type="entry name" value="Class II aaRS and biotin synthetases"/>
    <property type="match status" value="1"/>
</dbReference>
<evidence type="ECO:0000256" key="3">
    <source>
        <dbReference type="ARBA" id="ARBA00012367"/>
    </source>
</evidence>
<keyword evidence="5" id="KW-0547">Nucleotide-binding</keyword>
<reference evidence="9 10" key="1">
    <citation type="submission" date="2013-03" db="EMBL/GenBank/DDBJ databases">
        <title>The Genome Sequence of Enterococcus columbae ATCC_51263 (PacBio/Illumina hybrid assembly).</title>
        <authorList>
            <consortium name="The Broad Institute Genomics Platform"/>
            <consortium name="The Broad Institute Genome Sequencing Center for Infectious Disease"/>
            <person name="Earl A."/>
            <person name="Russ C."/>
            <person name="Gilmore M."/>
            <person name="Surin D."/>
            <person name="Walker B."/>
            <person name="Young S."/>
            <person name="Zeng Q."/>
            <person name="Gargeya S."/>
            <person name="Fitzgerald M."/>
            <person name="Haas B."/>
            <person name="Abouelleil A."/>
            <person name="Allen A.W."/>
            <person name="Alvarado L."/>
            <person name="Arachchi H.M."/>
            <person name="Berlin A.M."/>
            <person name="Chapman S.B."/>
            <person name="Gainer-Dewar J."/>
            <person name="Goldberg J."/>
            <person name="Griggs A."/>
            <person name="Gujja S."/>
            <person name="Hansen M."/>
            <person name="Howarth C."/>
            <person name="Imamovic A."/>
            <person name="Ireland A."/>
            <person name="Larimer J."/>
            <person name="McCowan C."/>
            <person name="Murphy C."/>
            <person name="Pearson M."/>
            <person name="Poon T.W."/>
            <person name="Priest M."/>
            <person name="Roberts A."/>
            <person name="Saif S."/>
            <person name="Shea T."/>
            <person name="Sisk P."/>
            <person name="Sykes S."/>
            <person name="Wortman J."/>
            <person name="Nusbaum C."/>
            <person name="Birren B."/>
        </authorList>
    </citation>
    <scope>NUCLEOTIDE SEQUENCE [LARGE SCALE GENOMIC DNA]</scope>
    <source>
        <strain evidence="9 10">ATCC 51263</strain>
    </source>
</reference>
<evidence type="ECO:0000256" key="6">
    <source>
        <dbReference type="ARBA" id="ARBA00022840"/>
    </source>
</evidence>
<accession>S0KRG7</accession>
<dbReference type="CDD" id="cd16443">
    <property type="entry name" value="LplA"/>
    <property type="match status" value="1"/>
</dbReference>
<evidence type="ECO:0000256" key="7">
    <source>
        <dbReference type="ARBA" id="ARBA00048037"/>
    </source>
</evidence>
<dbReference type="Gene3D" id="3.30.930.10">
    <property type="entry name" value="Bira Bifunctional Protein, Domain 2"/>
    <property type="match status" value="1"/>
</dbReference>
<organism evidence="9 10">
    <name type="scientific">Enterococcus columbae DSM 7374 = ATCC 51263</name>
    <dbReference type="NCBI Taxonomy" id="1121865"/>
    <lineage>
        <taxon>Bacteria</taxon>
        <taxon>Bacillati</taxon>
        <taxon>Bacillota</taxon>
        <taxon>Bacilli</taxon>
        <taxon>Lactobacillales</taxon>
        <taxon>Enterococcaceae</taxon>
        <taxon>Enterococcus</taxon>
    </lineage>
</organism>
<dbReference type="OrthoDB" id="9788148at2"/>
<evidence type="ECO:0000313" key="10">
    <source>
        <dbReference type="Proteomes" id="UP000014113"/>
    </source>
</evidence>
<dbReference type="AlphaFoldDB" id="S0KRG7"/>
<dbReference type="Pfam" id="PF10437">
    <property type="entry name" value="Lip_prot_lig_C"/>
    <property type="match status" value="1"/>
</dbReference>
<dbReference type="EMBL" id="ASWJ01000003">
    <property type="protein sequence ID" value="EOW87356.1"/>
    <property type="molecule type" value="Genomic_DNA"/>
</dbReference>
<dbReference type="EC" id="6.3.1.20" evidence="3"/>
<dbReference type="GO" id="GO:0016979">
    <property type="term" value="F:lipoate-protein ligase activity"/>
    <property type="evidence" value="ECO:0007669"/>
    <property type="project" value="UniProtKB-EC"/>
</dbReference>
<protein>
    <recommendedName>
        <fullName evidence="3">lipoate--protein ligase</fullName>
        <ecNumber evidence="3">6.3.1.20</ecNumber>
    </recommendedName>
</protein>
<dbReference type="GO" id="GO:0005737">
    <property type="term" value="C:cytoplasm"/>
    <property type="evidence" value="ECO:0007669"/>
    <property type="project" value="TreeGrafter"/>
</dbReference>
<dbReference type="PANTHER" id="PTHR12561:SF3">
    <property type="entry name" value="LIPOYLTRANSFERASE 1, MITOCHONDRIAL"/>
    <property type="match status" value="1"/>
</dbReference>
<keyword evidence="10" id="KW-1185">Reference proteome</keyword>
<dbReference type="InterPro" id="IPR019491">
    <property type="entry name" value="Lipoate_protein_ligase_C"/>
</dbReference>
<dbReference type="UniPathway" id="UPA00537">
    <property type="reaction ID" value="UER00594"/>
</dbReference>
<dbReference type="InterPro" id="IPR004562">
    <property type="entry name" value="LipoylTrfase_LipoateP_Ligase"/>
</dbReference>
<comment type="caution">
    <text evidence="9">The sequence shown here is derived from an EMBL/GenBank/DDBJ whole genome shotgun (WGS) entry which is preliminary data.</text>
</comment>
<keyword evidence="6" id="KW-0067">ATP-binding</keyword>
<feature type="domain" description="BPL/LPL catalytic" evidence="8">
    <location>
        <begin position="26"/>
        <end position="212"/>
    </location>
</feature>
<dbReference type="RefSeq" id="WP_016182966.1">
    <property type="nucleotide sequence ID" value="NZ_JXKI01000022.1"/>
</dbReference>
<dbReference type="SUPFAM" id="SSF82649">
    <property type="entry name" value="SufE/NifU"/>
    <property type="match status" value="1"/>
</dbReference>
<dbReference type="GO" id="GO:0017118">
    <property type="term" value="F:lipoyltransferase activity"/>
    <property type="evidence" value="ECO:0007669"/>
    <property type="project" value="TreeGrafter"/>
</dbReference>